<keyword evidence="1" id="KW-0479">Metal-binding</keyword>
<dbReference type="InterPro" id="IPR001841">
    <property type="entry name" value="Znf_RING"/>
</dbReference>
<dbReference type="SMART" id="SM00734">
    <property type="entry name" value="ZnF_Rad18"/>
    <property type="match status" value="1"/>
</dbReference>
<dbReference type="PANTHER" id="PTHR13459">
    <property type="entry name" value="E3 UBIQUITIN-PROTEIN LIGASE RNF220 ISOFORM X1"/>
    <property type="match status" value="1"/>
</dbReference>
<evidence type="ECO:0000256" key="4">
    <source>
        <dbReference type="ARBA" id="ARBA00022833"/>
    </source>
</evidence>
<evidence type="ECO:0000256" key="1">
    <source>
        <dbReference type="ARBA" id="ARBA00022723"/>
    </source>
</evidence>
<evidence type="ECO:0000256" key="6">
    <source>
        <dbReference type="PROSITE-ProRule" id="PRU00175"/>
    </source>
</evidence>
<dbReference type="Gene3D" id="3.30.40.10">
    <property type="entry name" value="Zinc/RING finger domain, C3HC4 (zinc finger)"/>
    <property type="match status" value="1"/>
</dbReference>
<keyword evidence="4" id="KW-0862">Zinc</keyword>
<evidence type="ECO:0000256" key="7">
    <source>
        <dbReference type="SAM" id="MobiDB-lite"/>
    </source>
</evidence>
<evidence type="ECO:0000256" key="5">
    <source>
        <dbReference type="ARBA" id="ARBA00023204"/>
    </source>
</evidence>
<name>A0ABM1SDA6_LIMPO</name>
<dbReference type="InterPro" id="IPR031824">
    <property type="entry name" value="RNF220_mid"/>
</dbReference>
<proteinExistence type="predicted"/>
<dbReference type="PROSITE" id="PS50089">
    <property type="entry name" value="ZF_RING_2"/>
    <property type="match status" value="1"/>
</dbReference>
<dbReference type="Pfam" id="PF13923">
    <property type="entry name" value="zf-C3HC4_2"/>
    <property type="match status" value="1"/>
</dbReference>
<reference evidence="10" key="1">
    <citation type="submission" date="2025-08" db="UniProtKB">
        <authorList>
            <consortium name="RefSeq"/>
        </authorList>
    </citation>
    <scope>IDENTIFICATION</scope>
    <source>
        <tissue evidence="10">Muscle</tissue>
    </source>
</reference>
<evidence type="ECO:0000259" key="8">
    <source>
        <dbReference type="PROSITE" id="PS50089"/>
    </source>
</evidence>
<protein>
    <submittedName>
        <fullName evidence="10">E3 ubiquitin-protein ligase RNF220-like isoform X1</fullName>
    </submittedName>
</protein>
<evidence type="ECO:0000256" key="3">
    <source>
        <dbReference type="ARBA" id="ARBA00022771"/>
    </source>
</evidence>
<dbReference type="Proteomes" id="UP000694941">
    <property type="component" value="Unplaced"/>
</dbReference>
<organism evidence="9 10">
    <name type="scientific">Limulus polyphemus</name>
    <name type="common">Atlantic horseshoe crab</name>
    <dbReference type="NCBI Taxonomy" id="6850"/>
    <lineage>
        <taxon>Eukaryota</taxon>
        <taxon>Metazoa</taxon>
        <taxon>Ecdysozoa</taxon>
        <taxon>Arthropoda</taxon>
        <taxon>Chelicerata</taxon>
        <taxon>Merostomata</taxon>
        <taxon>Xiphosura</taxon>
        <taxon>Limulidae</taxon>
        <taxon>Limulus</taxon>
    </lineage>
</organism>
<keyword evidence="2" id="KW-0227">DNA damage</keyword>
<sequence>MSNKAQRTLAQVTPMRSMASHSDHFLGRPTFFPAHLKFPTSLQSLQIRMGGLEAPPSIYSSANSPAFMVLSSQASDGGQQTQAMEKDPSSSFHPSFTSAGPFSALSIFGQTDTYSGFPSHFLPVSSPVMTSPGLEGQVSFLNSGTRSLEISGNRGVNGFHASAFIPAKCLKTDNSDLSTPHHSRYQDTITPPFLVPQNASTSSVYGKEFHSEDRSSSLVSPETHDRLNQTPVSDDADSTDRSTPEEGRLRRKVKKRGPLDGQASCCPVCGVTIRSGELLSHFEQEIGKLNKINKILRRPAREGTPQSRNSPSPGSSRRKGSPSFLDSRLEIFQKVQCNRRNRIGVRSCRTKKRTTDEVVCPVCCETLTGTTEELDSHVDRCLRKRENNGFEDETVDVERDENYEEYEWAGQTRIRATSLLQGGFAASGFKTRKCNNEDDVDQDLNVDSDDTATYGKPQYTEADILQHTMENRERQDLTRAIDSEDQQRLLEERRCVLKDDNEILEKQNELPSLTIGGNEPGKCTLETGKLQTISSLKARIRELEKQYQHIEKMKCLICMEPYTHPVVSVCCWHVYCEECWLRTLGAKKLCPQCNIITSPNDLRRIYL</sequence>
<dbReference type="InterPro" id="IPR013083">
    <property type="entry name" value="Znf_RING/FYVE/PHD"/>
</dbReference>
<feature type="compositionally biased region" description="Basic and acidic residues" evidence="7">
    <location>
        <begin position="238"/>
        <end position="248"/>
    </location>
</feature>
<dbReference type="CDD" id="cd16563">
    <property type="entry name" value="RING-HC_RNF220"/>
    <property type="match status" value="1"/>
</dbReference>
<evidence type="ECO:0000313" key="10">
    <source>
        <dbReference type="RefSeq" id="XP_022241611.1"/>
    </source>
</evidence>
<gene>
    <name evidence="10" type="primary">LOC106459407</name>
</gene>
<accession>A0ABM1SDA6</accession>
<keyword evidence="3 6" id="KW-0863">Zinc-finger</keyword>
<feature type="region of interest" description="Disordered" evidence="7">
    <location>
        <begin position="74"/>
        <end position="93"/>
    </location>
</feature>
<dbReference type="Pfam" id="PF15926">
    <property type="entry name" value="RNF220"/>
    <property type="match status" value="1"/>
</dbReference>
<dbReference type="RefSeq" id="XP_022241611.1">
    <property type="nucleotide sequence ID" value="XM_022385903.1"/>
</dbReference>
<evidence type="ECO:0000256" key="2">
    <source>
        <dbReference type="ARBA" id="ARBA00022763"/>
    </source>
</evidence>
<keyword evidence="9" id="KW-1185">Reference proteome</keyword>
<dbReference type="SUPFAM" id="SSF57850">
    <property type="entry name" value="RING/U-box"/>
    <property type="match status" value="1"/>
</dbReference>
<feature type="domain" description="RING-type" evidence="8">
    <location>
        <begin position="555"/>
        <end position="594"/>
    </location>
</feature>
<feature type="region of interest" description="Disordered" evidence="7">
    <location>
        <begin position="296"/>
        <end position="323"/>
    </location>
</feature>
<dbReference type="GeneID" id="106459407"/>
<keyword evidence="5" id="KW-0234">DNA repair</keyword>
<dbReference type="InterPro" id="IPR006642">
    <property type="entry name" value="Rad18_UBZ4"/>
</dbReference>
<evidence type="ECO:0000313" key="9">
    <source>
        <dbReference type="Proteomes" id="UP000694941"/>
    </source>
</evidence>
<dbReference type="InterPro" id="IPR040178">
    <property type="entry name" value="RNF220_RING"/>
</dbReference>
<dbReference type="PANTHER" id="PTHR13459:SF1">
    <property type="entry name" value="E3 UBIQUITIN-PROTEIN LIGASE RNF220 ISOFORM X1"/>
    <property type="match status" value="1"/>
</dbReference>
<dbReference type="InterPro" id="IPR052443">
    <property type="entry name" value="E3_ubiq-ligase_RNF220-like"/>
</dbReference>
<feature type="region of interest" description="Disordered" evidence="7">
    <location>
        <begin position="177"/>
        <end position="260"/>
    </location>
</feature>